<name>A0A1Y6EKX8_9SPHN</name>
<evidence type="ECO:0000256" key="4">
    <source>
        <dbReference type="ARBA" id="ARBA00022452"/>
    </source>
</evidence>
<dbReference type="PANTHER" id="PTHR32552:SF68">
    <property type="entry name" value="FERRICHROME OUTER MEMBRANE TRANSPORTER_PHAGE RECEPTOR"/>
    <property type="match status" value="1"/>
</dbReference>
<proteinExistence type="inferred from homology"/>
<evidence type="ECO:0000256" key="8">
    <source>
        <dbReference type="ARBA" id="ARBA00023004"/>
    </source>
</evidence>
<dbReference type="Gene3D" id="2.40.170.20">
    <property type="entry name" value="TonB-dependent receptor, beta-barrel domain"/>
    <property type="match status" value="1"/>
</dbReference>
<feature type="domain" description="TonB-dependent receptor plug" evidence="18">
    <location>
        <begin position="64"/>
        <end position="160"/>
    </location>
</feature>
<dbReference type="InterPro" id="IPR036942">
    <property type="entry name" value="Beta-barrel_TonB_sf"/>
</dbReference>
<evidence type="ECO:0000259" key="18">
    <source>
        <dbReference type="Pfam" id="PF07715"/>
    </source>
</evidence>
<evidence type="ECO:0000256" key="10">
    <source>
        <dbReference type="ARBA" id="ARBA00023077"/>
    </source>
</evidence>
<dbReference type="OrthoDB" id="9760333at2"/>
<dbReference type="InterPro" id="IPR000531">
    <property type="entry name" value="Beta-barrel_TonB"/>
</dbReference>
<dbReference type="Pfam" id="PF00593">
    <property type="entry name" value="TonB_dep_Rec_b-barrel"/>
    <property type="match status" value="1"/>
</dbReference>
<comment type="similarity">
    <text evidence="2 14 15">Belongs to the TonB-dependent receptor family.</text>
</comment>
<keyword evidence="10 15" id="KW-0798">TonB box</keyword>
<keyword evidence="9" id="KW-0406">Ion transport</keyword>
<dbReference type="NCBIfam" id="TIGR01783">
    <property type="entry name" value="TonB-siderophor"/>
    <property type="match status" value="1"/>
</dbReference>
<dbReference type="CDD" id="cd01347">
    <property type="entry name" value="ligand_gated_channel"/>
    <property type="match status" value="1"/>
</dbReference>
<evidence type="ECO:0000256" key="16">
    <source>
        <dbReference type="SAM" id="SignalP"/>
    </source>
</evidence>
<organism evidence="19 20">
    <name type="scientific">Altererythrobacter xiamenensis</name>
    <dbReference type="NCBI Taxonomy" id="1316679"/>
    <lineage>
        <taxon>Bacteria</taxon>
        <taxon>Pseudomonadati</taxon>
        <taxon>Pseudomonadota</taxon>
        <taxon>Alphaproteobacteria</taxon>
        <taxon>Sphingomonadales</taxon>
        <taxon>Erythrobacteraceae</taxon>
        <taxon>Altererythrobacter</taxon>
    </lineage>
</organism>
<feature type="domain" description="TonB-dependent receptor-like beta-barrel" evidence="17">
    <location>
        <begin position="232"/>
        <end position="670"/>
    </location>
</feature>
<evidence type="ECO:0000256" key="5">
    <source>
        <dbReference type="ARBA" id="ARBA00022496"/>
    </source>
</evidence>
<keyword evidence="6 14" id="KW-0812">Transmembrane</keyword>
<dbReference type="AlphaFoldDB" id="A0A1Y6EKX8"/>
<dbReference type="GO" id="GO:0015344">
    <property type="term" value="F:siderophore uptake transmembrane transporter activity"/>
    <property type="evidence" value="ECO:0007669"/>
    <property type="project" value="TreeGrafter"/>
</dbReference>
<feature type="chain" id="PRO_5013029037" evidence="16">
    <location>
        <begin position="26"/>
        <end position="702"/>
    </location>
</feature>
<dbReference type="RefSeq" id="WP_086436671.1">
    <property type="nucleotide sequence ID" value="NZ_FXWG01000001.1"/>
</dbReference>
<evidence type="ECO:0000256" key="9">
    <source>
        <dbReference type="ARBA" id="ARBA00023065"/>
    </source>
</evidence>
<dbReference type="InterPro" id="IPR010105">
    <property type="entry name" value="TonB_sidphr_rcpt"/>
</dbReference>
<dbReference type="InterPro" id="IPR037066">
    <property type="entry name" value="Plug_dom_sf"/>
</dbReference>
<keyword evidence="11 14" id="KW-0472">Membrane</keyword>
<dbReference type="EMBL" id="FXWG01000001">
    <property type="protein sequence ID" value="SMQ62989.1"/>
    <property type="molecule type" value="Genomic_DNA"/>
</dbReference>
<evidence type="ECO:0000259" key="17">
    <source>
        <dbReference type="Pfam" id="PF00593"/>
    </source>
</evidence>
<evidence type="ECO:0000313" key="20">
    <source>
        <dbReference type="Proteomes" id="UP000194420"/>
    </source>
</evidence>
<reference evidence="20" key="1">
    <citation type="submission" date="2017-04" db="EMBL/GenBank/DDBJ databases">
        <authorList>
            <person name="Varghese N."/>
            <person name="Submissions S."/>
        </authorList>
    </citation>
    <scope>NUCLEOTIDE SEQUENCE [LARGE SCALE GENOMIC DNA]</scope>
</reference>
<keyword evidence="20" id="KW-1185">Reference proteome</keyword>
<dbReference type="InterPro" id="IPR039426">
    <property type="entry name" value="TonB-dep_rcpt-like"/>
</dbReference>
<evidence type="ECO:0000256" key="14">
    <source>
        <dbReference type="PROSITE-ProRule" id="PRU01360"/>
    </source>
</evidence>
<evidence type="ECO:0000256" key="3">
    <source>
        <dbReference type="ARBA" id="ARBA00022448"/>
    </source>
</evidence>
<dbReference type="Gene3D" id="2.170.130.10">
    <property type="entry name" value="TonB-dependent receptor, plug domain"/>
    <property type="match status" value="1"/>
</dbReference>
<dbReference type="GO" id="GO:0015891">
    <property type="term" value="P:siderophore transport"/>
    <property type="evidence" value="ECO:0007669"/>
    <property type="project" value="InterPro"/>
</dbReference>
<keyword evidence="5" id="KW-0410">Iron transport</keyword>
<dbReference type="InterPro" id="IPR012910">
    <property type="entry name" value="Plug_dom"/>
</dbReference>
<evidence type="ECO:0000313" key="19">
    <source>
        <dbReference type="EMBL" id="SMQ62989.1"/>
    </source>
</evidence>
<comment type="subcellular location">
    <subcellularLocation>
        <location evidence="1 14">Cell outer membrane</location>
        <topology evidence="1 14">Multi-pass membrane protein</topology>
    </subcellularLocation>
</comment>
<keyword evidence="13 14" id="KW-0998">Cell outer membrane</keyword>
<sequence>MSLSFRRAAILSSAAALVAPLPALAADDAAEDRDYLPRSIIVTGERQGYGEEDGSTGTKTPTPLIDVPQTITFVTDDQLEDQSIRQLGEALRYVPGISLETGEGHRDEIFIRGQETTADFYLDGLRDDAQYYRSLYNVERIEVLKGANALIFGRGGGGGVVNRVSKQARLNGFSAEFDASVDSFGAFSVAGDVNARVSEPAALRINAIYEEFNNNRDFYDGRFIGFTPTATVELGDATRLIASYSYNDDERLVDRGNPADGSGPLRGYRDTLFGDRDFNEMSAEVHIVRARLEHDFSDALSANATVQFADYDKAYANILPRGFDGTDVEFSGYRDTQDRSNWIAQANLVWQLETGAIDHTILAGFEASWQDTQNSRADARFDDGAGGFTSRFTAPLSDIFAFPSISLTAPIRDRDSSLEVLSGYIQDQIALGESVEIIAGLRWDRFDLETVDLLTGTPGDRVDEKVSPRLGLILKPTSELSLYTSYATSFLPQAGDQFLILSPSTADFAPEKFTNYEVGLKWAPTADVFLTAALFRLDRTNTRASDPNNSGLTVLTGESRTEGFEFNVAGEITPQWRANIGYTYLDGEIRTDSTFASAGTRLQQLPEHQITAWTRYDFTERFGLGLGVIYQDEQFTSFSNAVTLPDYVRVDAAAYFDVSDRLSLQVNVENMFDEAYFPSAHGDNNIQPGEPFSARVGVRLSF</sequence>
<dbReference type="GO" id="GO:0009279">
    <property type="term" value="C:cell outer membrane"/>
    <property type="evidence" value="ECO:0007669"/>
    <property type="project" value="UniProtKB-SubCell"/>
</dbReference>
<dbReference type="GO" id="GO:0038023">
    <property type="term" value="F:signaling receptor activity"/>
    <property type="evidence" value="ECO:0007669"/>
    <property type="project" value="InterPro"/>
</dbReference>
<dbReference type="SUPFAM" id="SSF56935">
    <property type="entry name" value="Porins"/>
    <property type="match status" value="1"/>
</dbReference>
<gene>
    <name evidence="19" type="ORF">SAMN06297468_0782</name>
</gene>
<protein>
    <submittedName>
        <fullName evidence="19">Catecholate siderophore receptor</fullName>
    </submittedName>
</protein>
<evidence type="ECO:0000256" key="13">
    <source>
        <dbReference type="ARBA" id="ARBA00023237"/>
    </source>
</evidence>
<evidence type="ECO:0000256" key="1">
    <source>
        <dbReference type="ARBA" id="ARBA00004571"/>
    </source>
</evidence>
<keyword evidence="7 16" id="KW-0732">Signal</keyword>
<dbReference type="PANTHER" id="PTHR32552">
    <property type="entry name" value="FERRICHROME IRON RECEPTOR-RELATED"/>
    <property type="match status" value="1"/>
</dbReference>
<dbReference type="Pfam" id="PF07715">
    <property type="entry name" value="Plug"/>
    <property type="match status" value="1"/>
</dbReference>
<keyword evidence="8" id="KW-0408">Iron</keyword>
<accession>A0A1Y6EKX8</accession>
<evidence type="ECO:0000256" key="7">
    <source>
        <dbReference type="ARBA" id="ARBA00022729"/>
    </source>
</evidence>
<evidence type="ECO:0000256" key="2">
    <source>
        <dbReference type="ARBA" id="ARBA00009810"/>
    </source>
</evidence>
<evidence type="ECO:0000256" key="6">
    <source>
        <dbReference type="ARBA" id="ARBA00022692"/>
    </source>
</evidence>
<dbReference type="PROSITE" id="PS52016">
    <property type="entry name" value="TONB_DEPENDENT_REC_3"/>
    <property type="match status" value="1"/>
</dbReference>
<evidence type="ECO:0000256" key="15">
    <source>
        <dbReference type="RuleBase" id="RU003357"/>
    </source>
</evidence>
<evidence type="ECO:0000256" key="11">
    <source>
        <dbReference type="ARBA" id="ARBA00023136"/>
    </source>
</evidence>
<feature type="signal peptide" evidence="16">
    <location>
        <begin position="1"/>
        <end position="25"/>
    </location>
</feature>
<evidence type="ECO:0000256" key="12">
    <source>
        <dbReference type="ARBA" id="ARBA00023170"/>
    </source>
</evidence>
<dbReference type="Proteomes" id="UP000194420">
    <property type="component" value="Unassembled WGS sequence"/>
</dbReference>
<keyword evidence="4 14" id="KW-1134">Transmembrane beta strand</keyword>
<keyword evidence="3 14" id="KW-0813">Transport</keyword>
<keyword evidence="12 19" id="KW-0675">Receptor</keyword>